<keyword evidence="2" id="KW-0472">Membrane</keyword>
<protein>
    <submittedName>
        <fullName evidence="3">Uncharacterized protein</fullName>
    </submittedName>
</protein>
<proteinExistence type="predicted"/>
<keyword evidence="4" id="KW-1185">Reference proteome</keyword>
<name>A0ABD2M2S1_9BILA</name>
<dbReference type="EMBL" id="JBICBT010000181">
    <property type="protein sequence ID" value="KAL3121618.1"/>
    <property type="molecule type" value="Genomic_DNA"/>
</dbReference>
<dbReference type="Proteomes" id="UP001620626">
    <property type="component" value="Unassembled WGS sequence"/>
</dbReference>
<keyword evidence="2" id="KW-0812">Transmembrane</keyword>
<evidence type="ECO:0000256" key="2">
    <source>
        <dbReference type="SAM" id="Phobius"/>
    </source>
</evidence>
<accession>A0ABD2M2S1</accession>
<organism evidence="3 4">
    <name type="scientific">Heterodera trifolii</name>
    <dbReference type="NCBI Taxonomy" id="157864"/>
    <lineage>
        <taxon>Eukaryota</taxon>
        <taxon>Metazoa</taxon>
        <taxon>Ecdysozoa</taxon>
        <taxon>Nematoda</taxon>
        <taxon>Chromadorea</taxon>
        <taxon>Rhabditida</taxon>
        <taxon>Tylenchina</taxon>
        <taxon>Tylenchomorpha</taxon>
        <taxon>Tylenchoidea</taxon>
        <taxon>Heteroderidae</taxon>
        <taxon>Heteroderinae</taxon>
        <taxon>Heterodera</taxon>
    </lineage>
</organism>
<feature type="transmembrane region" description="Helical" evidence="2">
    <location>
        <begin position="205"/>
        <end position="230"/>
    </location>
</feature>
<feature type="transmembrane region" description="Helical" evidence="2">
    <location>
        <begin position="169"/>
        <end position="199"/>
    </location>
</feature>
<feature type="region of interest" description="Disordered" evidence="1">
    <location>
        <begin position="248"/>
        <end position="275"/>
    </location>
</feature>
<feature type="compositionally biased region" description="Acidic residues" evidence="1">
    <location>
        <begin position="254"/>
        <end position="273"/>
    </location>
</feature>
<sequence>MSDCRMTDLSRFVQLTLCRNCAVGNSFIELNQKKKPKWKRLKKAGKTEEKPLIVRPSVVRCPKCLLSDFRFLQIHLQTDEKQKKWQKFEVIGRVLVEENGEESGQNGVKLAILLEIADISSNVCSALPIALPLWMGFAVDLSRIFFALHADIRSKEGNARQIFEVGADVLLGSVGAEIGGALGIGIGTLIKVAICTVFACPFGAVGALVTSVAGAAIGSIVGSAVAGTIGKKIIRKTMRKNERKYEELGKEVREEEEEEEVDELGEVTEEEEEKEGKRRVFGRILKMIRERSKKLKEFINKFC</sequence>
<gene>
    <name evidence="3" type="ORF">niasHT_008747</name>
</gene>
<keyword evidence="2" id="KW-1133">Transmembrane helix</keyword>
<dbReference type="AlphaFoldDB" id="A0ABD2M2S1"/>
<evidence type="ECO:0000313" key="4">
    <source>
        <dbReference type="Proteomes" id="UP001620626"/>
    </source>
</evidence>
<comment type="caution">
    <text evidence="3">The sequence shown here is derived from an EMBL/GenBank/DDBJ whole genome shotgun (WGS) entry which is preliminary data.</text>
</comment>
<evidence type="ECO:0000313" key="3">
    <source>
        <dbReference type="EMBL" id="KAL3121618.1"/>
    </source>
</evidence>
<evidence type="ECO:0000256" key="1">
    <source>
        <dbReference type="SAM" id="MobiDB-lite"/>
    </source>
</evidence>
<reference evidence="3 4" key="1">
    <citation type="submission" date="2024-10" db="EMBL/GenBank/DDBJ databases">
        <authorList>
            <person name="Kim D."/>
        </authorList>
    </citation>
    <scope>NUCLEOTIDE SEQUENCE [LARGE SCALE GENOMIC DNA]</scope>
    <source>
        <strain evidence="3">BH-2024</strain>
    </source>
</reference>